<feature type="signal peptide" evidence="1">
    <location>
        <begin position="1"/>
        <end position="21"/>
    </location>
</feature>
<dbReference type="PROSITE" id="PS51257">
    <property type="entry name" value="PROKAR_LIPOPROTEIN"/>
    <property type="match status" value="1"/>
</dbReference>
<sequence>MRRYRLTALLTMALAGCNAEPAPQPKPEPAPVILQSGAWTFKRTQTGYNTPTTTAEDYARMVGSNSEAKLCLKVDTEGRPDADALAGREGTDCSYTDASIRKGRFIATLACKAGAGTSELVVEGNYKADSLTLGVSMTQTVGGKAVLRTTHDLSGKRTGDCEAE</sequence>
<keyword evidence="1" id="KW-0732">Signal</keyword>
<dbReference type="EMBL" id="RZUL01000001">
    <property type="protein sequence ID" value="RVT43237.1"/>
    <property type="molecule type" value="Genomic_DNA"/>
</dbReference>
<evidence type="ECO:0000256" key="1">
    <source>
        <dbReference type="SAM" id="SignalP"/>
    </source>
</evidence>
<dbReference type="OrthoDB" id="7477883at2"/>
<gene>
    <name evidence="2" type="ORF">ENE74_00945</name>
</gene>
<protein>
    <submittedName>
        <fullName evidence="2">DUF3617 family protein</fullName>
    </submittedName>
</protein>
<dbReference type="Pfam" id="PF12276">
    <property type="entry name" value="DUF3617"/>
    <property type="match status" value="1"/>
</dbReference>
<keyword evidence="3" id="KW-1185">Reference proteome</keyword>
<dbReference type="RefSeq" id="WP_127688773.1">
    <property type="nucleotide sequence ID" value="NZ_RZUL01000001.1"/>
</dbReference>
<dbReference type="Proteomes" id="UP000282977">
    <property type="component" value="Unassembled WGS sequence"/>
</dbReference>
<accession>A0A437JBF7</accession>
<comment type="caution">
    <text evidence="2">The sequence shown here is derived from an EMBL/GenBank/DDBJ whole genome shotgun (WGS) entry which is preliminary data.</text>
</comment>
<evidence type="ECO:0000313" key="2">
    <source>
        <dbReference type="EMBL" id="RVT43237.1"/>
    </source>
</evidence>
<dbReference type="AlphaFoldDB" id="A0A437JBF7"/>
<organism evidence="2 3">
    <name type="scientific">Sphingobium algorifonticola</name>
    <dbReference type="NCBI Taxonomy" id="2008318"/>
    <lineage>
        <taxon>Bacteria</taxon>
        <taxon>Pseudomonadati</taxon>
        <taxon>Pseudomonadota</taxon>
        <taxon>Alphaproteobacteria</taxon>
        <taxon>Sphingomonadales</taxon>
        <taxon>Sphingomonadaceae</taxon>
        <taxon>Sphingobium</taxon>
    </lineage>
</organism>
<reference evidence="2 3" key="1">
    <citation type="submission" date="2019-01" db="EMBL/GenBank/DDBJ databases">
        <authorList>
            <person name="Chen W.-M."/>
        </authorList>
    </citation>
    <scope>NUCLEOTIDE SEQUENCE [LARGE SCALE GENOMIC DNA]</scope>
    <source>
        <strain evidence="2 3">TLA-22</strain>
    </source>
</reference>
<name>A0A437JBF7_9SPHN</name>
<feature type="chain" id="PRO_5019222396" evidence="1">
    <location>
        <begin position="22"/>
        <end position="164"/>
    </location>
</feature>
<proteinExistence type="predicted"/>
<evidence type="ECO:0000313" key="3">
    <source>
        <dbReference type="Proteomes" id="UP000282977"/>
    </source>
</evidence>
<dbReference type="InterPro" id="IPR022061">
    <property type="entry name" value="DUF3617"/>
</dbReference>